<feature type="active site" evidence="5 6">
    <location>
        <position position="176"/>
    </location>
</feature>
<dbReference type="CDD" id="cd17541">
    <property type="entry name" value="REC_CheB-like"/>
    <property type="match status" value="1"/>
</dbReference>
<dbReference type="Pfam" id="PF01339">
    <property type="entry name" value="CheB_methylest"/>
    <property type="match status" value="1"/>
</dbReference>
<evidence type="ECO:0000259" key="9">
    <source>
        <dbReference type="PROSITE" id="PS50122"/>
    </source>
</evidence>
<dbReference type="NCBIfam" id="NF009206">
    <property type="entry name" value="PRK12555.1"/>
    <property type="match status" value="1"/>
</dbReference>
<comment type="PTM">
    <text evidence="5">Phosphorylated by CheA. Phosphorylation of the N-terminal regulatory domain activates the methylesterase activity.</text>
</comment>
<dbReference type="SUPFAM" id="SSF52738">
    <property type="entry name" value="Methylesterase CheB, C-terminal domain"/>
    <property type="match status" value="1"/>
</dbReference>
<dbReference type="InterPro" id="IPR008248">
    <property type="entry name" value="CheB-like"/>
</dbReference>
<dbReference type="InterPro" id="IPR035909">
    <property type="entry name" value="CheB_C"/>
</dbReference>
<dbReference type="GO" id="GO:0050568">
    <property type="term" value="F:protein-glutamine glutaminase activity"/>
    <property type="evidence" value="ECO:0007669"/>
    <property type="project" value="UniProtKB-UniRule"/>
</dbReference>
<comment type="function">
    <text evidence="5">Involved in chemotaxis. Part of a chemotaxis signal transduction system that modulates chemotaxis in response to various stimuli. Catalyzes the demethylation of specific methylglutamate residues introduced into the chemoreceptors (methyl-accepting chemotaxis proteins or MCP) by CheR. Also mediates the irreversible deamidation of specific glutamine residues to glutamic acid.</text>
</comment>
<evidence type="ECO:0000256" key="3">
    <source>
        <dbReference type="ARBA" id="ARBA00022801"/>
    </source>
</evidence>
<feature type="domain" description="CheB-type methylesterase" evidence="9">
    <location>
        <begin position="164"/>
        <end position="356"/>
    </location>
</feature>
<dbReference type="GO" id="GO:0000156">
    <property type="term" value="F:phosphorelay response regulator activity"/>
    <property type="evidence" value="ECO:0007669"/>
    <property type="project" value="InterPro"/>
</dbReference>
<dbReference type="CDD" id="cd16432">
    <property type="entry name" value="CheB_Rec"/>
    <property type="match status" value="1"/>
</dbReference>
<evidence type="ECO:0000256" key="2">
    <source>
        <dbReference type="ARBA" id="ARBA00022500"/>
    </source>
</evidence>
<keyword evidence="1 5" id="KW-0963">Cytoplasm</keyword>
<dbReference type="EC" id="3.5.1.44" evidence="5"/>
<evidence type="ECO:0000256" key="4">
    <source>
        <dbReference type="ARBA" id="ARBA00048267"/>
    </source>
</evidence>
<dbReference type="Proteomes" id="UP000322917">
    <property type="component" value="Unassembled WGS sequence"/>
</dbReference>
<protein>
    <recommendedName>
        <fullName evidence="5">Protein-glutamate methylesterase/protein-glutamine glutaminase</fullName>
        <ecNumber evidence="5">3.1.1.61</ecNumber>
        <ecNumber evidence="5">3.5.1.44</ecNumber>
    </recommendedName>
</protein>
<comment type="catalytic activity">
    <reaction evidence="4 5">
        <text>[protein]-L-glutamate 5-O-methyl ester + H2O = L-glutamyl-[protein] + methanol + H(+)</text>
        <dbReference type="Rhea" id="RHEA:23236"/>
        <dbReference type="Rhea" id="RHEA-COMP:10208"/>
        <dbReference type="Rhea" id="RHEA-COMP:10311"/>
        <dbReference type="ChEBI" id="CHEBI:15377"/>
        <dbReference type="ChEBI" id="CHEBI:15378"/>
        <dbReference type="ChEBI" id="CHEBI:17790"/>
        <dbReference type="ChEBI" id="CHEBI:29973"/>
        <dbReference type="ChEBI" id="CHEBI:82795"/>
        <dbReference type="EC" id="3.1.1.61"/>
    </reaction>
</comment>
<keyword evidence="11" id="KW-1185">Reference proteome</keyword>
<dbReference type="AlphaFoldDB" id="A0A1M6D4N1"/>
<dbReference type="PANTHER" id="PTHR42872">
    <property type="entry name" value="PROTEIN-GLUTAMATE METHYLESTERASE/PROTEIN-GLUTAMINE GLUTAMINASE"/>
    <property type="match status" value="1"/>
</dbReference>
<sequence length="356" mass="37769">MIKVLIVEDSAFMRKLLSDVFSAESDFIVDTARNGKDALDKIKRFKPDLITMDVEMPVMDGLTALEIIMRENPTPVVMVSSLTRDGAEATMKALDLGAVDFVAKTAGPISSVAGIGTEIINKCRAAAQVNVQTLRRKPFSAVPLPAKPVISSAPLPVKTSEYPAVSEERIVAIGTSTGGPRALQEIITKLPGNLPCGVVVVQHMPPGFTKSLSERLNSLSSVTVKEAEHNDVIRPGLVLIAPGDYHMTVEAEGGRKVVKLAQNPPIGGHRPAVDPMLESVAKIYGAKAVGVILTGMGHDGAKGMQTIRQQKGYTIAEDQSTSVVFGMPKAAIELGVIDKVLPLPAIASEIIRSLAK</sequence>
<evidence type="ECO:0000256" key="6">
    <source>
        <dbReference type="PROSITE-ProRule" id="PRU00050"/>
    </source>
</evidence>
<evidence type="ECO:0000256" key="7">
    <source>
        <dbReference type="PROSITE-ProRule" id="PRU00169"/>
    </source>
</evidence>
<dbReference type="OrthoDB" id="9793421at2"/>
<dbReference type="GO" id="GO:0008984">
    <property type="term" value="F:protein-glutamate methylesterase activity"/>
    <property type="evidence" value="ECO:0007669"/>
    <property type="project" value="UniProtKB-UniRule"/>
</dbReference>
<feature type="domain" description="Response regulatory" evidence="8">
    <location>
        <begin position="3"/>
        <end position="119"/>
    </location>
</feature>
<keyword evidence="5 7" id="KW-0597">Phosphoprotein</keyword>
<dbReference type="GO" id="GO:0005737">
    <property type="term" value="C:cytoplasm"/>
    <property type="evidence" value="ECO:0007669"/>
    <property type="project" value="UniProtKB-SubCell"/>
</dbReference>
<dbReference type="Pfam" id="PF00072">
    <property type="entry name" value="Response_reg"/>
    <property type="match status" value="1"/>
</dbReference>
<dbReference type="PIRSF" id="PIRSF000876">
    <property type="entry name" value="RR_chemtxs_CheB"/>
    <property type="match status" value="1"/>
</dbReference>
<comment type="catalytic activity">
    <reaction evidence="5">
        <text>L-glutaminyl-[protein] + H2O = L-glutamyl-[protein] + NH4(+)</text>
        <dbReference type="Rhea" id="RHEA:16441"/>
        <dbReference type="Rhea" id="RHEA-COMP:10207"/>
        <dbReference type="Rhea" id="RHEA-COMP:10208"/>
        <dbReference type="ChEBI" id="CHEBI:15377"/>
        <dbReference type="ChEBI" id="CHEBI:28938"/>
        <dbReference type="ChEBI" id="CHEBI:29973"/>
        <dbReference type="ChEBI" id="CHEBI:30011"/>
        <dbReference type="EC" id="3.5.1.44"/>
    </reaction>
</comment>
<feature type="modified residue" description="4-aspartylphosphate" evidence="5 7">
    <location>
        <position position="53"/>
    </location>
</feature>
<dbReference type="GO" id="GO:0006935">
    <property type="term" value="P:chemotaxis"/>
    <property type="evidence" value="ECO:0007669"/>
    <property type="project" value="UniProtKB-UniRule"/>
</dbReference>
<evidence type="ECO:0000259" key="8">
    <source>
        <dbReference type="PROSITE" id="PS50110"/>
    </source>
</evidence>
<keyword evidence="3 5" id="KW-0378">Hydrolase</keyword>
<keyword evidence="2 5" id="KW-0145">Chemotaxis</keyword>
<gene>
    <name evidence="5" type="primary">cheB</name>
    <name evidence="10" type="ORF">SAMN02745170_00840</name>
</gene>
<dbReference type="RefSeq" id="WP_149733693.1">
    <property type="nucleotide sequence ID" value="NZ_FQZD01000006.1"/>
</dbReference>
<dbReference type="PANTHER" id="PTHR42872:SF6">
    <property type="entry name" value="PROTEIN-GLUTAMATE METHYLESTERASE_PROTEIN-GLUTAMINE GLUTAMINASE"/>
    <property type="match status" value="1"/>
</dbReference>
<dbReference type="PROSITE" id="PS50122">
    <property type="entry name" value="CHEB"/>
    <property type="match status" value="1"/>
</dbReference>
<dbReference type="SUPFAM" id="SSF52172">
    <property type="entry name" value="CheY-like"/>
    <property type="match status" value="1"/>
</dbReference>
<dbReference type="EC" id="3.1.1.61" evidence="5"/>
<dbReference type="Gene3D" id="3.40.50.180">
    <property type="entry name" value="Methylesterase CheB, C-terminal domain"/>
    <property type="match status" value="1"/>
</dbReference>
<comment type="subcellular location">
    <subcellularLocation>
        <location evidence="5">Cytoplasm</location>
    </subcellularLocation>
</comment>
<evidence type="ECO:0000256" key="5">
    <source>
        <dbReference type="HAMAP-Rule" id="MF_00099"/>
    </source>
</evidence>
<evidence type="ECO:0000256" key="1">
    <source>
        <dbReference type="ARBA" id="ARBA00022490"/>
    </source>
</evidence>
<dbReference type="HAMAP" id="MF_00099">
    <property type="entry name" value="CheB_chemtxs"/>
    <property type="match status" value="1"/>
</dbReference>
<proteinExistence type="inferred from homology"/>
<comment type="similarity">
    <text evidence="5">Belongs to the CheB family.</text>
</comment>
<dbReference type="Gene3D" id="3.40.50.2300">
    <property type="match status" value="1"/>
</dbReference>
<dbReference type="InterPro" id="IPR011006">
    <property type="entry name" value="CheY-like_superfamily"/>
</dbReference>
<reference evidence="10 11" key="1">
    <citation type="submission" date="2016-11" db="EMBL/GenBank/DDBJ databases">
        <authorList>
            <person name="Varghese N."/>
            <person name="Submissions S."/>
        </authorList>
    </citation>
    <scope>NUCLEOTIDE SEQUENCE [LARGE SCALE GENOMIC DNA]</scope>
    <source>
        <strain evidence="10 11">DSM 15287</strain>
    </source>
</reference>
<evidence type="ECO:0000313" key="11">
    <source>
        <dbReference type="Proteomes" id="UP000322917"/>
    </source>
</evidence>
<accession>A0A1M6D4N1</accession>
<feature type="active site" evidence="5 6">
    <location>
        <position position="299"/>
    </location>
</feature>
<organism evidence="10 11">
    <name type="scientific">Propionispora hippei DSM 15287</name>
    <dbReference type="NCBI Taxonomy" id="1123003"/>
    <lineage>
        <taxon>Bacteria</taxon>
        <taxon>Bacillati</taxon>
        <taxon>Bacillota</taxon>
        <taxon>Negativicutes</taxon>
        <taxon>Selenomonadales</taxon>
        <taxon>Sporomusaceae</taxon>
        <taxon>Propionispora</taxon>
    </lineage>
</organism>
<evidence type="ECO:0000313" key="10">
    <source>
        <dbReference type="EMBL" id="SHI68186.1"/>
    </source>
</evidence>
<dbReference type="InterPro" id="IPR000673">
    <property type="entry name" value="Sig_transdc_resp-reg_Me-estase"/>
</dbReference>
<name>A0A1M6D4N1_9FIRM</name>
<dbReference type="EMBL" id="FQZD01000006">
    <property type="protein sequence ID" value="SHI68186.1"/>
    <property type="molecule type" value="Genomic_DNA"/>
</dbReference>
<dbReference type="SMART" id="SM00448">
    <property type="entry name" value="REC"/>
    <property type="match status" value="1"/>
</dbReference>
<feature type="active site" evidence="5 6">
    <location>
        <position position="203"/>
    </location>
</feature>
<comment type="domain">
    <text evidence="5">Contains a C-terminal catalytic domain, and an N-terminal region which modulates catalytic activity.</text>
</comment>
<dbReference type="NCBIfam" id="NF001965">
    <property type="entry name" value="PRK00742.1"/>
    <property type="match status" value="1"/>
</dbReference>
<dbReference type="PROSITE" id="PS50110">
    <property type="entry name" value="RESPONSE_REGULATORY"/>
    <property type="match status" value="1"/>
</dbReference>
<dbReference type="InterPro" id="IPR001789">
    <property type="entry name" value="Sig_transdc_resp-reg_receiver"/>
</dbReference>